<reference evidence="2 3" key="1">
    <citation type="journal article" date="2011" name="Science">
        <title>The ecoresponsive genome of Daphnia pulex.</title>
        <authorList>
            <person name="Colbourne J.K."/>
            <person name="Pfrender M.E."/>
            <person name="Gilbert D."/>
            <person name="Thomas W.K."/>
            <person name="Tucker A."/>
            <person name="Oakley T.H."/>
            <person name="Tokishita S."/>
            <person name="Aerts A."/>
            <person name="Arnold G.J."/>
            <person name="Basu M.K."/>
            <person name="Bauer D.J."/>
            <person name="Caceres C.E."/>
            <person name="Carmel L."/>
            <person name="Casola C."/>
            <person name="Choi J.H."/>
            <person name="Detter J.C."/>
            <person name="Dong Q."/>
            <person name="Dusheyko S."/>
            <person name="Eads B.D."/>
            <person name="Frohlich T."/>
            <person name="Geiler-Samerotte K.A."/>
            <person name="Gerlach D."/>
            <person name="Hatcher P."/>
            <person name="Jogdeo S."/>
            <person name="Krijgsveld J."/>
            <person name="Kriventseva E.V."/>
            <person name="Kultz D."/>
            <person name="Laforsch C."/>
            <person name="Lindquist E."/>
            <person name="Lopez J."/>
            <person name="Manak J.R."/>
            <person name="Muller J."/>
            <person name="Pangilinan J."/>
            <person name="Patwardhan R.P."/>
            <person name="Pitluck S."/>
            <person name="Pritham E.J."/>
            <person name="Rechtsteiner A."/>
            <person name="Rho M."/>
            <person name="Rogozin I.B."/>
            <person name="Sakarya O."/>
            <person name="Salamov A."/>
            <person name="Schaack S."/>
            <person name="Shapiro H."/>
            <person name="Shiga Y."/>
            <person name="Skalitzky C."/>
            <person name="Smith Z."/>
            <person name="Souvorov A."/>
            <person name="Sung W."/>
            <person name="Tang Z."/>
            <person name="Tsuchiya D."/>
            <person name="Tu H."/>
            <person name="Vos H."/>
            <person name="Wang M."/>
            <person name="Wolf Y.I."/>
            <person name="Yamagata H."/>
            <person name="Yamada T."/>
            <person name="Ye Y."/>
            <person name="Shaw J.R."/>
            <person name="Andrews J."/>
            <person name="Crease T.J."/>
            <person name="Tang H."/>
            <person name="Lucas S.M."/>
            <person name="Robertson H.M."/>
            <person name="Bork P."/>
            <person name="Koonin E.V."/>
            <person name="Zdobnov E.M."/>
            <person name="Grigoriev I.V."/>
            <person name="Lynch M."/>
            <person name="Boore J.L."/>
        </authorList>
    </citation>
    <scope>NUCLEOTIDE SEQUENCE [LARGE SCALE GENOMIC DNA]</scope>
</reference>
<dbReference type="InParanoid" id="E9GMU5"/>
<dbReference type="AlphaFoldDB" id="E9GMU5"/>
<dbReference type="HOGENOM" id="CLU_1612469_0_0_1"/>
<keyword evidence="3" id="KW-1185">Reference proteome</keyword>
<accession>E9GMU5</accession>
<evidence type="ECO:0000313" key="3">
    <source>
        <dbReference type="Proteomes" id="UP000000305"/>
    </source>
</evidence>
<protein>
    <submittedName>
        <fullName evidence="2">Uncharacterized protein</fullName>
    </submittedName>
</protein>
<feature type="compositionally biased region" description="Polar residues" evidence="1">
    <location>
        <begin position="128"/>
        <end position="143"/>
    </location>
</feature>
<sequence>MTDDTPDNQLYLIQTCPSYGENSDTIGEVFQQQQTFPGTSDSFHALQESRENRDRVNGHSQQWPVPSAVNVPRQQSIQNVDSRREALQQRIGSSGSKGTSSGANFRHQRNQENCYTSEYVQQHHIRSGPSSLENSRQQSSINSDLRRQDFHRHFGNSGSTDFRQQ</sequence>
<dbReference type="EMBL" id="GL732553">
    <property type="protein sequence ID" value="EFX79229.1"/>
    <property type="molecule type" value="Genomic_DNA"/>
</dbReference>
<feature type="compositionally biased region" description="Polar residues" evidence="1">
    <location>
        <begin position="156"/>
        <end position="165"/>
    </location>
</feature>
<organism evidence="2 3">
    <name type="scientific">Daphnia pulex</name>
    <name type="common">Water flea</name>
    <dbReference type="NCBI Taxonomy" id="6669"/>
    <lineage>
        <taxon>Eukaryota</taxon>
        <taxon>Metazoa</taxon>
        <taxon>Ecdysozoa</taxon>
        <taxon>Arthropoda</taxon>
        <taxon>Crustacea</taxon>
        <taxon>Branchiopoda</taxon>
        <taxon>Diplostraca</taxon>
        <taxon>Cladocera</taxon>
        <taxon>Anomopoda</taxon>
        <taxon>Daphniidae</taxon>
        <taxon>Daphnia</taxon>
    </lineage>
</organism>
<dbReference type="KEGG" id="dpx:DAPPUDRAFT_104631"/>
<feature type="compositionally biased region" description="Basic and acidic residues" evidence="1">
    <location>
        <begin position="48"/>
        <end position="57"/>
    </location>
</feature>
<gene>
    <name evidence="2" type="ORF">DAPPUDRAFT_104631</name>
</gene>
<name>E9GMU5_DAPPU</name>
<proteinExistence type="predicted"/>
<dbReference type="PhylomeDB" id="E9GMU5"/>
<feature type="region of interest" description="Disordered" evidence="1">
    <location>
        <begin position="48"/>
        <end position="106"/>
    </location>
</feature>
<evidence type="ECO:0000256" key="1">
    <source>
        <dbReference type="SAM" id="MobiDB-lite"/>
    </source>
</evidence>
<dbReference type="Proteomes" id="UP000000305">
    <property type="component" value="Unassembled WGS sequence"/>
</dbReference>
<dbReference type="OrthoDB" id="8379803at2759"/>
<evidence type="ECO:0000313" key="2">
    <source>
        <dbReference type="EMBL" id="EFX79229.1"/>
    </source>
</evidence>
<feature type="region of interest" description="Disordered" evidence="1">
    <location>
        <begin position="121"/>
        <end position="165"/>
    </location>
</feature>
<feature type="compositionally biased region" description="Low complexity" evidence="1">
    <location>
        <begin position="92"/>
        <end position="102"/>
    </location>
</feature>